<evidence type="ECO:0000313" key="2">
    <source>
        <dbReference type="Proteomes" id="UP000437131"/>
    </source>
</evidence>
<organism evidence="1 2">
    <name type="scientific">Cyanobacterium aponinum 0216</name>
    <dbReference type="NCBI Taxonomy" id="2676140"/>
    <lineage>
        <taxon>Bacteria</taxon>
        <taxon>Bacillati</taxon>
        <taxon>Cyanobacteriota</taxon>
        <taxon>Cyanophyceae</taxon>
        <taxon>Oscillatoriophycideae</taxon>
        <taxon>Chroococcales</taxon>
        <taxon>Geminocystaceae</taxon>
        <taxon>Cyanobacterium</taxon>
    </lineage>
</organism>
<dbReference type="Proteomes" id="UP000437131">
    <property type="component" value="Unassembled WGS sequence"/>
</dbReference>
<reference evidence="1 2" key="1">
    <citation type="submission" date="2019-11" db="EMBL/GenBank/DDBJ databases">
        <title>Isolation of a new High Light Tolerant Cyanobacteria.</title>
        <authorList>
            <person name="Dobson Z."/>
            <person name="Vaughn N."/>
            <person name="Vaughn M."/>
            <person name="Fromme P."/>
            <person name="Mazor Y."/>
        </authorList>
    </citation>
    <scope>NUCLEOTIDE SEQUENCE [LARGE SCALE GENOMIC DNA]</scope>
    <source>
        <strain evidence="1 2">0216</strain>
    </source>
</reference>
<dbReference type="AlphaFoldDB" id="A0A844GP40"/>
<gene>
    <name evidence="1" type="ORF">GGC33_04795</name>
</gene>
<evidence type="ECO:0000313" key="1">
    <source>
        <dbReference type="EMBL" id="MTF38237.1"/>
    </source>
</evidence>
<proteinExistence type="predicted"/>
<dbReference type="EMBL" id="WMIA01000004">
    <property type="protein sequence ID" value="MTF38237.1"/>
    <property type="molecule type" value="Genomic_DNA"/>
</dbReference>
<protein>
    <submittedName>
        <fullName evidence="1">Uncharacterized protein</fullName>
    </submittedName>
</protein>
<sequence>MIKSTVDNLFTSIFCHETNSASLIIKFLLVLETEKLIPLFNISTNENNQSPIDAVVTNRQNEILLVRDIIQETQEKPNLPTLFFGSNFSINLAQGWRLGVVDNLKFSTFLIFTQEGLILENPEPYLSFLPHHRQEYYAQLSEKYSFIPWDYWQNITLKFAENKPECTLIVHHDKNHYLQINLSNNSNSEAEQIESQLPLIFCYFILKRFWRYVEEFRQKSFFIFNPHDFLYLDCDRLSYFVTNVLKNIDITEEDLDQLIRSC</sequence>
<accession>A0A844GP40</accession>
<name>A0A844GP40_9CHRO</name>
<dbReference type="RefSeq" id="WP_155083145.1">
    <property type="nucleotide sequence ID" value="NZ_WMIA01000004.1"/>
</dbReference>
<comment type="caution">
    <text evidence="1">The sequence shown here is derived from an EMBL/GenBank/DDBJ whole genome shotgun (WGS) entry which is preliminary data.</text>
</comment>